<protein>
    <submittedName>
        <fullName evidence="2">Uncharacterized protein</fullName>
    </submittedName>
</protein>
<gene>
    <name evidence="2" type="ORF">RRG08_046621</name>
</gene>
<dbReference type="EMBL" id="JAWDGP010001472">
    <property type="protein sequence ID" value="KAK3791469.1"/>
    <property type="molecule type" value="Genomic_DNA"/>
</dbReference>
<feature type="region of interest" description="Disordered" evidence="1">
    <location>
        <begin position="68"/>
        <end position="93"/>
    </location>
</feature>
<reference evidence="2" key="1">
    <citation type="journal article" date="2023" name="G3 (Bethesda)">
        <title>A reference genome for the long-term kleptoplast-retaining sea slug Elysia crispata morphotype clarki.</title>
        <authorList>
            <person name="Eastman K.E."/>
            <person name="Pendleton A.L."/>
            <person name="Shaikh M.A."/>
            <person name="Suttiyut T."/>
            <person name="Ogas R."/>
            <person name="Tomko P."/>
            <person name="Gavelis G."/>
            <person name="Widhalm J.R."/>
            <person name="Wisecaver J.H."/>
        </authorList>
    </citation>
    <scope>NUCLEOTIDE SEQUENCE</scope>
    <source>
        <strain evidence="2">ECLA1</strain>
    </source>
</reference>
<name>A0AAE1AP90_9GAST</name>
<feature type="compositionally biased region" description="Polar residues" evidence="1">
    <location>
        <begin position="72"/>
        <end position="83"/>
    </location>
</feature>
<evidence type="ECO:0000256" key="1">
    <source>
        <dbReference type="SAM" id="MobiDB-lite"/>
    </source>
</evidence>
<proteinExistence type="predicted"/>
<evidence type="ECO:0000313" key="2">
    <source>
        <dbReference type="EMBL" id="KAK3791469.1"/>
    </source>
</evidence>
<sequence length="93" mass="10468">MVIHTIFCRSAAYKRSACITHGYPNNLLFKPACSSYGYPQYLESRPAAGDAYARPLMCLFPTPSLGYKRSADGQQSSTSNPPSRNWKRRMETQ</sequence>
<dbReference type="Proteomes" id="UP001283361">
    <property type="component" value="Unassembled WGS sequence"/>
</dbReference>
<dbReference type="AlphaFoldDB" id="A0AAE1AP90"/>
<organism evidence="2 3">
    <name type="scientific">Elysia crispata</name>
    <name type="common">lettuce slug</name>
    <dbReference type="NCBI Taxonomy" id="231223"/>
    <lineage>
        <taxon>Eukaryota</taxon>
        <taxon>Metazoa</taxon>
        <taxon>Spiralia</taxon>
        <taxon>Lophotrochozoa</taxon>
        <taxon>Mollusca</taxon>
        <taxon>Gastropoda</taxon>
        <taxon>Heterobranchia</taxon>
        <taxon>Euthyneura</taxon>
        <taxon>Panpulmonata</taxon>
        <taxon>Sacoglossa</taxon>
        <taxon>Placobranchoidea</taxon>
        <taxon>Plakobranchidae</taxon>
        <taxon>Elysia</taxon>
    </lineage>
</organism>
<keyword evidence="3" id="KW-1185">Reference proteome</keyword>
<comment type="caution">
    <text evidence="2">The sequence shown here is derived from an EMBL/GenBank/DDBJ whole genome shotgun (WGS) entry which is preliminary data.</text>
</comment>
<evidence type="ECO:0000313" key="3">
    <source>
        <dbReference type="Proteomes" id="UP001283361"/>
    </source>
</evidence>
<accession>A0AAE1AP90</accession>